<comment type="caution">
    <text evidence="1">The sequence shown here is derived from an EMBL/GenBank/DDBJ whole genome shotgun (WGS) entry which is preliminary data.</text>
</comment>
<dbReference type="GO" id="GO:0009055">
    <property type="term" value="F:electron transfer activity"/>
    <property type="evidence" value="ECO:0007669"/>
    <property type="project" value="InterPro"/>
</dbReference>
<sequence>MRLFYGQAQCSQCHRGKFQTDHAFHAIAMPQIGPGKGDGVQGWDDFGRERVTGQSFDRYRFRTPSLRNVVLTGPWGHDGAYNHLEAVVQHHLEPAKALQDYDTGQAVLPSRSDLDALDFVAYRDPEHRAALSRSSEITRIRLSDRKLRALMAFLYALTDPSSLDLRKDVPERVPSGLSVFD</sequence>
<dbReference type="PANTHER" id="PTHR30600">
    <property type="entry name" value="CYTOCHROME C PEROXIDASE-RELATED"/>
    <property type="match status" value="1"/>
</dbReference>
<dbReference type="Proteomes" id="UP000019140">
    <property type="component" value="Unassembled WGS sequence"/>
</dbReference>
<evidence type="ECO:0000313" key="2">
    <source>
        <dbReference type="Proteomes" id="UP000019140"/>
    </source>
</evidence>
<dbReference type="Gene3D" id="1.10.760.10">
    <property type="entry name" value="Cytochrome c-like domain"/>
    <property type="match status" value="1"/>
</dbReference>
<reference evidence="1 2" key="1">
    <citation type="journal article" date="2014" name="Nature">
        <title>An environmental bacterial taxon with a large and distinct metabolic repertoire.</title>
        <authorList>
            <person name="Wilson M.C."/>
            <person name="Mori T."/>
            <person name="Ruckert C."/>
            <person name="Uria A.R."/>
            <person name="Helf M.J."/>
            <person name="Takada K."/>
            <person name="Gernert C."/>
            <person name="Steffens U.A."/>
            <person name="Heycke N."/>
            <person name="Schmitt S."/>
            <person name="Rinke C."/>
            <person name="Helfrich E.J."/>
            <person name="Brachmann A.O."/>
            <person name="Gurgui C."/>
            <person name="Wakimoto T."/>
            <person name="Kracht M."/>
            <person name="Crusemann M."/>
            <person name="Hentschel U."/>
            <person name="Abe I."/>
            <person name="Matsunaga S."/>
            <person name="Kalinowski J."/>
            <person name="Takeyama H."/>
            <person name="Piel J."/>
        </authorList>
    </citation>
    <scope>NUCLEOTIDE SEQUENCE [LARGE SCALE GENOMIC DNA]</scope>
    <source>
        <strain evidence="2">TSY2</strain>
    </source>
</reference>
<dbReference type="GO" id="GO:0004130">
    <property type="term" value="F:cytochrome-c peroxidase activity"/>
    <property type="evidence" value="ECO:0007669"/>
    <property type="project" value="TreeGrafter"/>
</dbReference>
<protein>
    <recommendedName>
        <fullName evidence="3">Cytochrome c domain-containing protein</fullName>
    </recommendedName>
</protein>
<evidence type="ECO:0000313" key="1">
    <source>
        <dbReference type="EMBL" id="ETW96637.1"/>
    </source>
</evidence>
<proteinExistence type="predicted"/>
<keyword evidence="2" id="KW-1185">Reference proteome</keyword>
<dbReference type="SUPFAM" id="SSF46626">
    <property type="entry name" value="Cytochrome c"/>
    <property type="match status" value="1"/>
</dbReference>
<evidence type="ECO:0008006" key="3">
    <source>
        <dbReference type="Google" id="ProtNLM"/>
    </source>
</evidence>
<organism evidence="1 2">
    <name type="scientific">Candidatus Entotheonella gemina</name>
    <dbReference type="NCBI Taxonomy" id="1429439"/>
    <lineage>
        <taxon>Bacteria</taxon>
        <taxon>Pseudomonadati</taxon>
        <taxon>Nitrospinota/Tectimicrobiota group</taxon>
        <taxon>Candidatus Tectimicrobiota</taxon>
        <taxon>Candidatus Entotheonellia</taxon>
        <taxon>Candidatus Entotheonellales</taxon>
        <taxon>Candidatus Entotheonellaceae</taxon>
        <taxon>Candidatus Entotheonella</taxon>
    </lineage>
</organism>
<dbReference type="InterPro" id="IPR051395">
    <property type="entry name" value="Cytochrome_c_Peroxidase/MauG"/>
</dbReference>
<dbReference type="HOGENOM" id="CLU_1486482_0_0_7"/>
<dbReference type="EMBL" id="AZHX01002157">
    <property type="protein sequence ID" value="ETW96637.1"/>
    <property type="molecule type" value="Genomic_DNA"/>
</dbReference>
<accession>W4LF54</accession>
<name>W4LF54_9BACT</name>
<gene>
    <name evidence="1" type="ORF">ETSY2_46050</name>
</gene>
<dbReference type="GO" id="GO:0020037">
    <property type="term" value="F:heme binding"/>
    <property type="evidence" value="ECO:0007669"/>
    <property type="project" value="InterPro"/>
</dbReference>
<dbReference type="AlphaFoldDB" id="W4LF54"/>
<dbReference type="PATRIC" id="fig|1429439.4.peg.7673"/>
<dbReference type="InterPro" id="IPR036909">
    <property type="entry name" value="Cyt_c-like_dom_sf"/>
</dbReference>